<dbReference type="VEuPathDB" id="TriTrypDB:Tc_MARK_5168"/>
<comment type="similarity">
    <text evidence="2">Belongs to the BCKDHA family.</text>
</comment>
<keyword evidence="1 2" id="KW-0560">Oxidoreductase</keyword>
<dbReference type="EMBL" id="PRFA01000043">
    <property type="protein sequence ID" value="PWU91439.1"/>
    <property type="molecule type" value="Genomic_DNA"/>
</dbReference>
<evidence type="ECO:0000256" key="2">
    <source>
        <dbReference type="RuleBase" id="RU365014"/>
    </source>
</evidence>
<dbReference type="VEuPathDB" id="TriTrypDB:TcCLB.508781.110"/>
<dbReference type="EC" id="1.2.4.4" evidence="2"/>
<comment type="function">
    <text evidence="2">The branched-chain alpha-keto dehydrogenase complex catalyzes the overall conversion of alpha-keto acids to acyl-CoA and CO(2). It contains multiple copies of three enzymatic components: branched-chain alpha-keto acid decarboxylase (E1), lipoamide acyltransferase (E2) and lipoamide dehydrogenase (E3).</text>
</comment>
<evidence type="ECO:0000313" key="5">
    <source>
        <dbReference type="Proteomes" id="UP000246121"/>
    </source>
</evidence>
<dbReference type="InterPro" id="IPR029061">
    <property type="entry name" value="THDP-binding"/>
</dbReference>
<dbReference type="VEuPathDB" id="TriTrypDB:TcBrA4_0045530"/>
<proteinExistence type="inferred from homology"/>
<dbReference type="GO" id="GO:0003863">
    <property type="term" value="F:branched-chain 2-oxo acid dehydrogenase activity"/>
    <property type="evidence" value="ECO:0007669"/>
    <property type="project" value="UniProtKB-EC"/>
</dbReference>
<evidence type="ECO:0000313" key="4">
    <source>
        <dbReference type="EMBL" id="PWU91439.1"/>
    </source>
</evidence>
<dbReference type="VEuPathDB" id="TriTrypDB:TcCLB.506853.50"/>
<dbReference type="InterPro" id="IPR050771">
    <property type="entry name" value="Alpha-ketoacid_DH_E1_comp"/>
</dbReference>
<dbReference type="VEuPathDB" id="TriTrypDB:TcCL_NonESM03050"/>
<dbReference type="VEuPathDB" id="TriTrypDB:C3747_117g85"/>
<dbReference type="VEuPathDB" id="TriTrypDB:BCY84_11544"/>
<organism evidence="4 5">
    <name type="scientific">Trypanosoma cruzi</name>
    <dbReference type="NCBI Taxonomy" id="5693"/>
    <lineage>
        <taxon>Eukaryota</taxon>
        <taxon>Discoba</taxon>
        <taxon>Euglenozoa</taxon>
        <taxon>Kinetoplastea</taxon>
        <taxon>Metakinetoplastina</taxon>
        <taxon>Trypanosomatida</taxon>
        <taxon>Trypanosomatidae</taxon>
        <taxon>Trypanosoma</taxon>
        <taxon>Schizotrypanum</taxon>
    </lineage>
</organism>
<dbReference type="VEuPathDB" id="TriTrypDB:TCDM_04186"/>
<feature type="domain" description="Dehydrogenase E1 component" evidence="3">
    <location>
        <begin position="92"/>
        <end position="390"/>
    </location>
</feature>
<dbReference type="VEuPathDB" id="TriTrypDB:TCSYLVIO_009339"/>
<dbReference type="PANTHER" id="PTHR43380:SF1">
    <property type="entry name" value="2-OXOISOVALERATE DEHYDROGENASE SUBUNIT ALPHA, MITOCHONDRIAL"/>
    <property type="match status" value="1"/>
</dbReference>
<evidence type="ECO:0000259" key="3">
    <source>
        <dbReference type="Pfam" id="PF00676"/>
    </source>
</evidence>
<sequence length="431" mass="48930">MFRKSSHALMHSGGLFRTPRPLCRTLQEALTKAQSVWNLDFGGTPTVDELTFHQRKYPSTPMFHVLDLDGRVVNPKQEPEVPKETLIKMMEAMLRQQSIDLILMEAQRQGRISFYMTSMGEEASAVGTAAALDMRDELFLQYREAAALTYRGYTVKDVVAQCMGTIENELKGRQMPIHYGSRALNVHMISSPVATQIPHAAGAGYVCRLENERETDPNKKRICAAFVGEGSASQGDFHAGVNMAATMKSNTLFLIRNNGYAISTPSSSQYAGDGIFARGIGYGIPCARVDGNDILAVFQTVRKAREIIRTTNQPVLVEALVYRSSHHSSSDDSTWYRSREEVEVFSNLFLPVARFEKYLERKSLWTPEQSRSLSQKVRQETLAELHRQEKLPKWPVSSMHDDVYKEMTPEMRQAQKELEEHYERNKKEYNM</sequence>
<dbReference type="SUPFAM" id="SSF52518">
    <property type="entry name" value="Thiamin diphosphate-binding fold (THDP-binding)"/>
    <property type="match status" value="1"/>
</dbReference>
<reference evidence="4 5" key="1">
    <citation type="journal article" date="2018" name="Microb. Genom.">
        <title>Expanding an expanded genome: long-read sequencing of Trypanosoma cruzi.</title>
        <authorList>
            <person name="Berna L."/>
            <person name="Rodriguez M."/>
            <person name="Chiribao M.L."/>
            <person name="Parodi-Talice A."/>
            <person name="Pita S."/>
            <person name="Rijo G."/>
            <person name="Alvarez-Valin F."/>
            <person name="Robello C."/>
        </authorList>
    </citation>
    <scope>NUCLEOTIDE SEQUENCE [LARGE SCALE GENOMIC DNA]</scope>
    <source>
        <strain evidence="4 5">Dm28c</strain>
    </source>
</reference>
<name>A0A2V2V522_TRYCR</name>
<dbReference type="InterPro" id="IPR001017">
    <property type="entry name" value="DH_E1"/>
</dbReference>
<comment type="catalytic activity">
    <reaction evidence="2">
        <text>N(6)-[(R)-lipoyl]-L-lysyl-[protein] + 3-methyl-2-oxobutanoate + H(+) = N(6)-[(R)-S(8)-2-methylpropanoyldihydrolipoyl]-L-lysyl-[protein] + CO2</text>
        <dbReference type="Rhea" id="RHEA:13457"/>
        <dbReference type="Rhea" id="RHEA-COMP:10474"/>
        <dbReference type="Rhea" id="RHEA-COMP:10497"/>
        <dbReference type="ChEBI" id="CHEBI:11851"/>
        <dbReference type="ChEBI" id="CHEBI:15378"/>
        <dbReference type="ChEBI" id="CHEBI:16526"/>
        <dbReference type="ChEBI" id="CHEBI:83099"/>
        <dbReference type="ChEBI" id="CHEBI:83142"/>
        <dbReference type="EC" id="1.2.4.4"/>
    </reaction>
</comment>
<dbReference type="PANTHER" id="PTHR43380">
    <property type="entry name" value="2-OXOISOVALERATE DEHYDROGENASE SUBUNIT ALPHA, MITOCHONDRIAL"/>
    <property type="match status" value="1"/>
</dbReference>
<comment type="caution">
    <text evidence="4">The sequence shown here is derived from an EMBL/GenBank/DDBJ whole genome shotgun (WGS) entry which is preliminary data.</text>
</comment>
<dbReference type="Gene3D" id="3.40.50.970">
    <property type="match status" value="1"/>
</dbReference>
<dbReference type="Pfam" id="PF00676">
    <property type="entry name" value="E1_dh"/>
    <property type="match status" value="1"/>
</dbReference>
<dbReference type="AlphaFoldDB" id="A0A2V2V522"/>
<dbReference type="VEuPathDB" id="TriTrypDB:ECC02_002094"/>
<dbReference type="VEuPathDB" id="TriTrypDB:TcG_04887"/>
<gene>
    <name evidence="4" type="ORF">C4B63_43g175</name>
</gene>
<comment type="cofactor">
    <cofactor evidence="2">
        <name>thiamine diphosphate</name>
        <dbReference type="ChEBI" id="CHEBI:58937"/>
    </cofactor>
</comment>
<accession>A0A2V2V522</accession>
<dbReference type="VEuPathDB" id="TriTrypDB:C4B63_43g175"/>
<dbReference type="VEuPathDB" id="TriTrypDB:TcYC6_0021740"/>
<dbReference type="Proteomes" id="UP000246121">
    <property type="component" value="Unassembled WGS sequence"/>
</dbReference>
<evidence type="ECO:0000256" key="1">
    <source>
        <dbReference type="ARBA" id="ARBA00023002"/>
    </source>
</evidence>
<dbReference type="CDD" id="cd02000">
    <property type="entry name" value="TPP_E1_PDC_ADC_BCADC"/>
    <property type="match status" value="1"/>
</dbReference>
<keyword evidence="2" id="KW-0786">Thiamine pyrophosphate</keyword>
<dbReference type="FunFam" id="3.40.50.970:FF:000108">
    <property type="entry name" value="2-oxoisovalerate dehydrogenase subunit alpha"/>
    <property type="match status" value="1"/>
</dbReference>
<dbReference type="GO" id="GO:0009083">
    <property type="term" value="P:branched-chain amino acid catabolic process"/>
    <property type="evidence" value="ECO:0007669"/>
    <property type="project" value="TreeGrafter"/>
</dbReference>
<protein>
    <recommendedName>
        <fullName evidence="2">2-oxoisovalerate dehydrogenase subunit alpha</fullName>
        <ecNumber evidence="2">1.2.4.4</ecNumber>
    </recommendedName>
    <alternativeName>
        <fullName evidence="2">Branched-chain alpha-keto acid dehydrogenase E1 component alpha chain</fullName>
    </alternativeName>
</protein>